<gene>
    <name evidence="4" type="ORF">HCG48_20080</name>
</gene>
<evidence type="ECO:0000259" key="3">
    <source>
        <dbReference type="Pfam" id="PF20703"/>
    </source>
</evidence>
<evidence type="ECO:0000256" key="1">
    <source>
        <dbReference type="SAM" id="Coils"/>
    </source>
</evidence>
<keyword evidence="5" id="KW-1185">Reference proteome</keyword>
<dbReference type="InterPro" id="IPR042095">
    <property type="entry name" value="SUMF_sf"/>
</dbReference>
<dbReference type="SUPFAM" id="SSF50494">
    <property type="entry name" value="Trypsin-like serine proteases"/>
    <property type="match status" value="1"/>
</dbReference>
<evidence type="ECO:0000313" key="4">
    <source>
        <dbReference type="EMBL" id="QIZ72606.1"/>
    </source>
</evidence>
<protein>
    <submittedName>
        <fullName evidence="4">SUMF1/EgtB/PvdO family nonheme iron enzyme</fullName>
    </submittedName>
</protein>
<dbReference type="Proteomes" id="UP000500857">
    <property type="component" value="Chromosome"/>
</dbReference>
<dbReference type="InterPro" id="IPR051043">
    <property type="entry name" value="Sulfatase_Mod_Factor_Kinase"/>
</dbReference>
<dbReference type="Pfam" id="PF13365">
    <property type="entry name" value="Trypsin_2"/>
    <property type="match status" value="1"/>
</dbReference>
<dbReference type="InterPro" id="IPR049052">
    <property type="entry name" value="nSTAND1"/>
</dbReference>
<evidence type="ECO:0000259" key="2">
    <source>
        <dbReference type="Pfam" id="PF03781"/>
    </source>
</evidence>
<feature type="coiled-coil region" evidence="1">
    <location>
        <begin position="641"/>
        <end position="668"/>
    </location>
</feature>
<dbReference type="InterPro" id="IPR027417">
    <property type="entry name" value="P-loop_NTPase"/>
</dbReference>
<dbReference type="KEGG" id="oxy:HCG48_20080"/>
<feature type="domain" description="Novel STAND NTPase 1" evidence="3">
    <location>
        <begin position="215"/>
        <end position="611"/>
    </location>
</feature>
<dbReference type="EMBL" id="CP051167">
    <property type="protein sequence ID" value="QIZ72606.1"/>
    <property type="molecule type" value="Genomic_DNA"/>
</dbReference>
<dbReference type="Pfam" id="PF20703">
    <property type="entry name" value="nSTAND1"/>
    <property type="match status" value="1"/>
</dbReference>
<dbReference type="InterPro" id="IPR005532">
    <property type="entry name" value="SUMF_dom"/>
</dbReference>
<dbReference type="InterPro" id="IPR009003">
    <property type="entry name" value="Peptidase_S1_PA"/>
</dbReference>
<dbReference type="PANTHER" id="PTHR23150">
    <property type="entry name" value="SULFATASE MODIFYING FACTOR 1, 2"/>
    <property type="match status" value="1"/>
</dbReference>
<dbReference type="Gene3D" id="3.90.1580.10">
    <property type="entry name" value="paralog of FGE (formylglycine-generating enzyme)"/>
    <property type="match status" value="1"/>
</dbReference>
<dbReference type="AlphaFoldDB" id="A0A6H1U2D3"/>
<dbReference type="GO" id="GO:0120147">
    <property type="term" value="F:formylglycine-generating oxidase activity"/>
    <property type="evidence" value="ECO:0007669"/>
    <property type="project" value="TreeGrafter"/>
</dbReference>
<proteinExistence type="predicted"/>
<dbReference type="InterPro" id="IPR016187">
    <property type="entry name" value="CTDL_fold"/>
</dbReference>
<dbReference type="Gene3D" id="2.40.10.120">
    <property type="match status" value="1"/>
</dbReference>
<reference evidence="4 5" key="1">
    <citation type="submission" date="2020-04" db="EMBL/GenBank/DDBJ databases">
        <authorList>
            <person name="Basu S."/>
            <person name="Maruthanayagam V."/>
            <person name="Chakraborty S."/>
            <person name="Pramanik A."/>
            <person name="Mukherjee J."/>
            <person name="Brink B."/>
        </authorList>
    </citation>
    <scope>NUCLEOTIDE SEQUENCE [LARGE SCALE GENOMIC DNA]</scope>
    <source>
        <strain evidence="4 5">AP17</strain>
    </source>
</reference>
<dbReference type="SUPFAM" id="SSF52540">
    <property type="entry name" value="P-loop containing nucleoside triphosphate hydrolases"/>
    <property type="match status" value="1"/>
</dbReference>
<dbReference type="Gene3D" id="3.40.50.300">
    <property type="entry name" value="P-loop containing nucleotide triphosphate hydrolases"/>
    <property type="match status" value="1"/>
</dbReference>
<feature type="domain" description="Sulfatase-modifying factor enzyme-like" evidence="2">
    <location>
        <begin position="706"/>
        <end position="931"/>
    </location>
</feature>
<keyword evidence="1" id="KW-0175">Coiled coil</keyword>
<sequence>MTAPLESSVIRIYSASKTVVGAGFLVSDNQVLTCAHVVAFALGIRANSPERPETLVCLDFPLIAPGKLLSGRVIFWKPVNPNELEEDLAVLQLESPIPETAFPIKLVTADDFWGHSFRVFGFPKGQPMGVYASGVLRGKTAKSWVHLEDIKEPGFRLEEGFSGAPVWDEQLQGIAGIAVAAEKERPDVKGAFIIPTNLLIQAWPELSDRTIAQCPYRGLFAFREEDARFFFGREGFIQQIVQAVEKRQFVAVIGPSGSGKSSVVFAGLIPQLRLQQKWAIASFRPKAHPFDELARALVGLKASDRSEIEQDLAALELSNVLQSKDSAIETWMGSILEKHSGSRLLLVVDQFEELYTLSSSQQTREKFLDRLLCALQNIPDFSLVLTLRADFLGYALSYRPFADALQGADVKLGPMKGEELYEAIAHPAKLLGVRLQPGLGDRLLEDVEKSPGNLPLLEFALEQLWVKQENAWLTHHAYEAFGGVEKVLAHYAQEIYDNLSPSQQEQTEKLFIQLVHPGEGTEDTRQVLVCSHCASLNPQKCSLVRDLASRRLIVTGYQEATGNTTIEIVHEALIREWDTLRQWMEANRAFRIWQERLKAKMHEWERMGRDEEELLSNNGLAEAEKWREKRLEELSDNQRIFIQLSLAKQEMERKLEEDQKKHELMLERRAKRLAQSVAGILGAIVLYTSSLLLYPKLLSWQTQRDSEMITISTGVAIIGTNIPDSTNEERPESRIRLPAFRIDKYEVSNRLYARCVRVKKCSEPTDSINYHDPNKSDRPVVGITPKQAADYCRWLGRRLPSHLEWERAARGSEGFKWPWGNEDLTANHANVWFIEGSQKETEPISTYHEDRSPEGVVNLAGNVREWTSSIYPQDDYQNPDRHKVWDGLPQHLKYKLIIKGGGWETSLENISSIDYGDRTYHDLSLGMRCVRSH</sequence>
<name>A0A6H1U2D3_9CYAN</name>
<organism evidence="4 5">
    <name type="scientific">Oxynema aestuarii AP17</name>
    <dbReference type="NCBI Taxonomy" id="2064643"/>
    <lineage>
        <taxon>Bacteria</taxon>
        <taxon>Bacillati</taxon>
        <taxon>Cyanobacteriota</taxon>
        <taxon>Cyanophyceae</taxon>
        <taxon>Oscillatoriophycideae</taxon>
        <taxon>Oscillatoriales</taxon>
        <taxon>Oscillatoriaceae</taxon>
        <taxon>Oxynema</taxon>
        <taxon>Oxynema aestuarii</taxon>
    </lineage>
</organism>
<dbReference type="RefSeq" id="WP_168570754.1">
    <property type="nucleotide sequence ID" value="NZ_CP051167.1"/>
</dbReference>
<dbReference type="SUPFAM" id="SSF56436">
    <property type="entry name" value="C-type lectin-like"/>
    <property type="match status" value="1"/>
</dbReference>
<dbReference type="Pfam" id="PF03781">
    <property type="entry name" value="FGE-sulfatase"/>
    <property type="match status" value="1"/>
</dbReference>
<dbReference type="PANTHER" id="PTHR23150:SF19">
    <property type="entry name" value="FORMYLGLYCINE-GENERATING ENZYME"/>
    <property type="match status" value="1"/>
</dbReference>
<accession>A0A6H1U2D3</accession>
<evidence type="ECO:0000313" key="5">
    <source>
        <dbReference type="Proteomes" id="UP000500857"/>
    </source>
</evidence>